<evidence type="ECO:0000256" key="8">
    <source>
        <dbReference type="ARBA" id="ARBA00022741"/>
    </source>
</evidence>
<dbReference type="KEGG" id="bgv:CAL12_18070"/>
<dbReference type="STRING" id="1416806.CAL12_18070"/>
<keyword evidence="6 15" id="KW-0997">Cell inner membrane</keyword>
<evidence type="ECO:0000256" key="1">
    <source>
        <dbReference type="ARBA" id="ARBA00004515"/>
    </source>
</evidence>
<proteinExistence type="inferred from homology"/>
<comment type="subcellular location">
    <subcellularLocation>
        <location evidence="1 15">Cell inner membrane</location>
        <topology evidence="1 15">Peripheral membrane protein</topology>
        <orientation evidence="1 15">Cytoplasmic side</orientation>
    </subcellularLocation>
</comment>
<evidence type="ECO:0000313" key="17">
    <source>
        <dbReference type="Proteomes" id="UP000194151"/>
    </source>
</evidence>
<evidence type="ECO:0000256" key="4">
    <source>
        <dbReference type="ARBA" id="ARBA00011988"/>
    </source>
</evidence>
<dbReference type="SUPFAM" id="SSF56112">
    <property type="entry name" value="Protein kinase-like (PK-like)"/>
    <property type="match status" value="1"/>
</dbReference>
<evidence type="ECO:0000256" key="14">
    <source>
        <dbReference type="ARBA" id="ARBA00034417"/>
    </source>
</evidence>
<name>A0A1W6YPN6_9BORD</name>
<evidence type="ECO:0000256" key="3">
    <source>
        <dbReference type="ARBA" id="ARBA00010327"/>
    </source>
</evidence>
<evidence type="ECO:0000256" key="15">
    <source>
        <dbReference type="HAMAP-Rule" id="MF_00521"/>
    </source>
</evidence>
<keyword evidence="10 15" id="KW-0067">ATP-binding</keyword>
<dbReference type="GO" id="GO:0005886">
    <property type="term" value="C:plasma membrane"/>
    <property type="evidence" value="ECO:0007669"/>
    <property type="project" value="UniProtKB-SubCell"/>
</dbReference>
<comment type="similarity">
    <text evidence="3 15">Belongs to the protein kinase superfamily. KdkA/RfaP family.</text>
</comment>
<keyword evidence="8 15" id="KW-0547">Nucleotide-binding</keyword>
<evidence type="ECO:0000256" key="11">
    <source>
        <dbReference type="ARBA" id="ARBA00022985"/>
    </source>
</evidence>
<comment type="pathway">
    <text evidence="2 15">Bacterial outer membrane biogenesis; LPS core biosynthesis.</text>
</comment>
<dbReference type="AlphaFoldDB" id="A0A1W6YPN6"/>
<dbReference type="NCBIfam" id="NF002475">
    <property type="entry name" value="PRK01723.1"/>
    <property type="match status" value="1"/>
</dbReference>
<dbReference type="GO" id="GO:0009244">
    <property type="term" value="P:lipopolysaccharide core region biosynthetic process"/>
    <property type="evidence" value="ECO:0007669"/>
    <property type="project" value="UniProtKB-UniRule"/>
</dbReference>
<dbReference type="Gene3D" id="1.10.510.10">
    <property type="entry name" value="Transferase(Phosphotransferase) domain 1"/>
    <property type="match status" value="1"/>
</dbReference>
<evidence type="ECO:0000256" key="5">
    <source>
        <dbReference type="ARBA" id="ARBA00022475"/>
    </source>
</evidence>
<evidence type="ECO:0000256" key="9">
    <source>
        <dbReference type="ARBA" id="ARBA00022777"/>
    </source>
</evidence>
<dbReference type="InterPro" id="IPR011009">
    <property type="entry name" value="Kinase-like_dom_sf"/>
</dbReference>
<keyword evidence="12 15" id="KW-0472">Membrane</keyword>
<protein>
    <recommendedName>
        <fullName evidence="13 15">3-deoxy-D-manno-octulosonic acid kinase</fullName>
        <shortName evidence="15">Kdo kinase</shortName>
        <ecNumber evidence="4 15">2.7.1.166</ecNumber>
    </recommendedName>
</protein>
<reference evidence="16 17" key="1">
    <citation type="submission" date="2017-05" db="EMBL/GenBank/DDBJ databases">
        <title>Complete and WGS of Bordetella genogroups.</title>
        <authorList>
            <person name="Spilker T."/>
            <person name="LiPuma J."/>
        </authorList>
    </citation>
    <scope>NUCLEOTIDE SEQUENCE [LARGE SCALE GENOMIC DNA]</scope>
    <source>
        <strain evidence="16 17">AU19157</strain>
    </source>
</reference>
<comment type="catalytic activity">
    <reaction evidence="14 15">
        <text>an alpha-Kdo-(2-&gt;6)-lipid IVA + ATP = a 4-O-phospho-alpha-Kdo-(2-&gt;6)-lipid IVA + ADP + H(+)</text>
        <dbReference type="Rhea" id="RHEA:74271"/>
        <dbReference type="ChEBI" id="CHEBI:15378"/>
        <dbReference type="ChEBI" id="CHEBI:30616"/>
        <dbReference type="ChEBI" id="CHEBI:176428"/>
        <dbReference type="ChEBI" id="CHEBI:193140"/>
        <dbReference type="ChEBI" id="CHEBI:456216"/>
        <dbReference type="EC" id="2.7.1.166"/>
    </reaction>
</comment>
<evidence type="ECO:0000256" key="13">
    <source>
        <dbReference type="ARBA" id="ARBA00029511"/>
    </source>
</evidence>
<evidence type="ECO:0000256" key="2">
    <source>
        <dbReference type="ARBA" id="ARBA00004713"/>
    </source>
</evidence>
<accession>A0A1W6YPN6</accession>
<evidence type="ECO:0000256" key="6">
    <source>
        <dbReference type="ARBA" id="ARBA00022519"/>
    </source>
</evidence>
<organism evidence="16 17">
    <name type="scientific">Bordetella genomosp. 8</name>
    <dbReference type="NCBI Taxonomy" id="1416806"/>
    <lineage>
        <taxon>Bacteria</taxon>
        <taxon>Pseudomonadati</taxon>
        <taxon>Pseudomonadota</taxon>
        <taxon>Betaproteobacteria</taxon>
        <taxon>Burkholderiales</taxon>
        <taxon>Alcaligenaceae</taxon>
        <taxon>Bordetella</taxon>
    </lineage>
</organism>
<evidence type="ECO:0000256" key="12">
    <source>
        <dbReference type="ARBA" id="ARBA00023136"/>
    </source>
</evidence>
<keyword evidence="17" id="KW-1185">Reference proteome</keyword>
<gene>
    <name evidence="15" type="primary">kdkA</name>
    <name evidence="16" type="ORF">CAL12_18070</name>
</gene>
<dbReference type="GO" id="GO:0016301">
    <property type="term" value="F:kinase activity"/>
    <property type="evidence" value="ECO:0007669"/>
    <property type="project" value="UniProtKB-KW"/>
</dbReference>
<dbReference type="GO" id="GO:0005524">
    <property type="term" value="F:ATP binding"/>
    <property type="evidence" value="ECO:0007669"/>
    <property type="project" value="UniProtKB-UniRule"/>
</dbReference>
<keyword evidence="5 15" id="KW-1003">Cell membrane</keyword>
<dbReference type="InterPro" id="IPR022826">
    <property type="entry name" value="KDO_kinase"/>
</dbReference>
<keyword evidence="11 15" id="KW-0448">Lipopolysaccharide biosynthesis</keyword>
<comment type="function">
    <text evidence="15">Catalyzes the ATP-dependent phosphorylation of the 3-deoxy-D-manno-octulosonic acid (Kdo) residue in Kdo-lipid IV(A) at the 4-OH position.</text>
</comment>
<dbReference type="GO" id="GO:0016773">
    <property type="term" value="F:phosphotransferase activity, alcohol group as acceptor"/>
    <property type="evidence" value="ECO:0007669"/>
    <property type="project" value="UniProtKB-UniRule"/>
</dbReference>
<dbReference type="Pfam" id="PF06293">
    <property type="entry name" value="Kdo"/>
    <property type="match status" value="1"/>
</dbReference>
<feature type="active site" evidence="15">
    <location>
        <position position="180"/>
    </location>
</feature>
<keyword evidence="9 15" id="KW-0418">Kinase</keyword>
<dbReference type="Proteomes" id="UP000194151">
    <property type="component" value="Chromosome"/>
</dbReference>
<dbReference type="UniPathway" id="UPA00958"/>
<sequence length="251" mass="27741">MRSMAPRTGCATVPADVRRLAWDGTRPGAMCFDVARIAQPGPELFDPGHYGEHASTVQAGGRQAAWFVDGGFGHGVLRHYRRGGMVARLSRQRYVWLGEARTRCFMEFQLLESLASQGLPVPAPLAAGYWRVGRLGYEAAILVARLPDVRPLAALLDQPVWDVAADAIARMHQAGVWHADLNAYNILVDARGKAWIIDFDRGRQGGVTRAGQRRNIERLRRSLEKVAGAAGLAFFQKLDHSYRERMARAPA</sequence>
<evidence type="ECO:0000313" key="16">
    <source>
        <dbReference type="EMBL" id="ARP82533.1"/>
    </source>
</evidence>
<dbReference type="EMBL" id="CP021108">
    <property type="protein sequence ID" value="ARP82533.1"/>
    <property type="molecule type" value="Genomic_DNA"/>
</dbReference>
<dbReference type="HAMAP" id="MF_00521">
    <property type="entry name" value="KDO_kinase"/>
    <property type="match status" value="1"/>
</dbReference>
<dbReference type="EC" id="2.7.1.166" evidence="4 15"/>
<evidence type="ECO:0000256" key="7">
    <source>
        <dbReference type="ARBA" id="ARBA00022679"/>
    </source>
</evidence>
<keyword evidence="7 15" id="KW-0808">Transferase</keyword>
<evidence type="ECO:0000256" key="10">
    <source>
        <dbReference type="ARBA" id="ARBA00022840"/>
    </source>
</evidence>